<evidence type="ECO:0000313" key="3">
    <source>
        <dbReference type="Proteomes" id="UP000279594"/>
    </source>
</evidence>
<sequence>MAARANRAAGIQALLFYRPVRPGPACGGQTMAGVMRIDWQGDSALCAWIDGQQVAMLDISRDADEVTVNMLFVKPPFRRRGIGGALLQRLLQCHPQAGAACSDPRLRALLEKTT</sequence>
<evidence type="ECO:0000313" key="2">
    <source>
        <dbReference type="EMBL" id="AYM74625.1"/>
    </source>
</evidence>
<name>A0A3G2E604_9BURK</name>
<gene>
    <name evidence="2" type="ORF">D9M09_01515</name>
</gene>
<protein>
    <submittedName>
        <fullName evidence="2">N-acetyltransferase</fullName>
    </submittedName>
</protein>
<evidence type="ECO:0000259" key="1">
    <source>
        <dbReference type="PROSITE" id="PS51186"/>
    </source>
</evidence>
<dbReference type="GO" id="GO:0016747">
    <property type="term" value="F:acyltransferase activity, transferring groups other than amino-acyl groups"/>
    <property type="evidence" value="ECO:0007669"/>
    <property type="project" value="InterPro"/>
</dbReference>
<feature type="domain" description="N-acetyltransferase" evidence="1">
    <location>
        <begin position="1"/>
        <end position="114"/>
    </location>
</feature>
<dbReference type="InterPro" id="IPR016181">
    <property type="entry name" value="Acyl_CoA_acyltransferase"/>
</dbReference>
<dbReference type="SUPFAM" id="SSF55729">
    <property type="entry name" value="Acyl-CoA N-acyltransferases (Nat)"/>
    <property type="match status" value="1"/>
</dbReference>
<dbReference type="CDD" id="cd04301">
    <property type="entry name" value="NAT_SF"/>
    <property type="match status" value="1"/>
</dbReference>
<dbReference type="Gene3D" id="3.40.630.30">
    <property type="match status" value="1"/>
</dbReference>
<accession>A0A3G2E604</accession>
<dbReference type="Proteomes" id="UP000279594">
    <property type="component" value="Chromosome"/>
</dbReference>
<organism evidence="2 3">
    <name type="scientific">Janthinobacterium agaricidamnosum</name>
    <dbReference type="NCBI Taxonomy" id="55508"/>
    <lineage>
        <taxon>Bacteria</taxon>
        <taxon>Pseudomonadati</taxon>
        <taxon>Pseudomonadota</taxon>
        <taxon>Betaproteobacteria</taxon>
        <taxon>Burkholderiales</taxon>
        <taxon>Oxalobacteraceae</taxon>
        <taxon>Janthinobacterium</taxon>
    </lineage>
</organism>
<dbReference type="EMBL" id="CP033019">
    <property type="protein sequence ID" value="AYM74625.1"/>
    <property type="molecule type" value="Genomic_DNA"/>
</dbReference>
<reference evidence="2 3" key="1">
    <citation type="submission" date="2018-10" db="EMBL/GenBank/DDBJ databases">
        <title>Effects of UV and annual dynamics of microbial communities in freshwater RAS systems.</title>
        <authorList>
            <person name="Bekkelund A.K."/>
            <person name="Hansen B.R."/>
            <person name="Stokken H."/>
            <person name="Eriksen B.F."/>
            <person name="Kashulin N.A."/>
        </authorList>
    </citation>
    <scope>NUCLEOTIDE SEQUENCE [LARGE SCALE GENOMIC DNA]</scope>
    <source>
        <strain evidence="2 3">BHSEK</strain>
    </source>
</reference>
<proteinExistence type="predicted"/>
<dbReference type="InterPro" id="IPR000182">
    <property type="entry name" value="GNAT_dom"/>
</dbReference>
<dbReference type="AlphaFoldDB" id="A0A3G2E604"/>
<dbReference type="Pfam" id="PF13508">
    <property type="entry name" value="Acetyltransf_7"/>
    <property type="match status" value="1"/>
</dbReference>
<keyword evidence="2" id="KW-0808">Transferase</keyword>
<dbReference type="PROSITE" id="PS51186">
    <property type="entry name" value="GNAT"/>
    <property type="match status" value="1"/>
</dbReference>
<keyword evidence="3" id="KW-1185">Reference proteome</keyword>